<dbReference type="PANTHER" id="PTHR43775">
    <property type="entry name" value="FATTY ACID SYNTHASE"/>
    <property type="match status" value="1"/>
</dbReference>
<dbReference type="SMART" id="SM00827">
    <property type="entry name" value="PKS_AT"/>
    <property type="match status" value="1"/>
</dbReference>
<accession>A0A2T0RJG4</accession>
<name>A0A2T0RJG4_9ACTN</name>
<organism evidence="8 9">
    <name type="scientific">Pseudosporangium ferrugineum</name>
    <dbReference type="NCBI Taxonomy" id="439699"/>
    <lineage>
        <taxon>Bacteria</taxon>
        <taxon>Bacillati</taxon>
        <taxon>Actinomycetota</taxon>
        <taxon>Actinomycetes</taxon>
        <taxon>Micromonosporales</taxon>
        <taxon>Micromonosporaceae</taxon>
        <taxon>Pseudosporangium</taxon>
    </lineage>
</organism>
<dbReference type="InterPro" id="IPR020841">
    <property type="entry name" value="PKS_Beta-ketoAc_synthase_dom"/>
</dbReference>
<feature type="region of interest" description="Disordered" evidence="5">
    <location>
        <begin position="1498"/>
        <end position="1532"/>
    </location>
</feature>
<keyword evidence="1" id="KW-0596">Phosphopantetheine</keyword>
<dbReference type="SUPFAM" id="SSF53901">
    <property type="entry name" value="Thiolase-like"/>
    <property type="match status" value="2"/>
</dbReference>
<dbReference type="RefSeq" id="WP_425440252.1">
    <property type="nucleotide sequence ID" value="NZ_PVZG01000020.1"/>
</dbReference>
<keyword evidence="3 8" id="KW-0808">Transferase</keyword>
<dbReference type="InterPro" id="IPR018201">
    <property type="entry name" value="Ketoacyl_synth_AS"/>
</dbReference>
<dbReference type="Gene3D" id="1.10.1200.10">
    <property type="entry name" value="ACP-like"/>
    <property type="match status" value="3"/>
</dbReference>
<evidence type="ECO:0000259" key="6">
    <source>
        <dbReference type="PROSITE" id="PS50075"/>
    </source>
</evidence>
<feature type="domain" description="Ketosynthase family 3 (KS3)" evidence="7">
    <location>
        <begin position="1076"/>
        <end position="1496"/>
    </location>
</feature>
<evidence type="ECO:0000256" key="2">
    <source>
        <dbReference type="ARBA" id="ARBA00022553"/>
    </source>
</evidence>
<evidence type="ECO:0000256" key="4">
    <source>
        <dbReference type="ARBA" id="ARBA00023315"/>
    </source>
</evidence>
<comment type="caution">
    <text evidence="8">The sequence shown here is derived from an EMBL/GenBank/DDBJ whole genome shotgun (WGS) entry which is preliminary data.</text>
</comment>
<dbReference type="Gene3D" id="3.40.366.10">
    <property type="entry name" value="Malonyl-Coenzyme A Acyl Carrier Protein, domain 2"/>
    <property type="match status" value="1"/>
</dbReference>
<dbReference type="InterPro" id="IPR016035">
    <property type="entry name" value="Acyl_Trfase/lysoPLipase"/>
</dbReference>
<dbReference type="SMART" id="SM00823">
    <property type="entry name" value="PKS_PP"/>
    <property type="match status" value="3"/>
</dbReference>
<feature type="domain" description="Carrier" evidence="6">
    <location>
        <begin position="987"/>
        <end position="1062"/>
    </location>
</feature>
<dbReference type="GO" id="GO:0031177">
    <property type="term" value="F:phosphopantetheine binding"/>
    <property type="evidence" value="ECO:0007669"/>
    <property type="project" value="InterPro"/>
</dbReference>
<keyword evidence="9" id="KW-1185">Reference proteome</keyword>
<evidence type="ECO:0000256" key="5">
    <source>
        <dbReference type="SAM" id="MobiDB-lite"/>
    </source>
</evidence>
<dbReference type="InterPro" id="IPR036736">
    <property type="entry name" value="ACP-like_sf"/>
</dbReference>
<dbReference type="PROSITE" id="PS50075">
    <property type="entry name" value="CARRIER"/>
    <property type="match status" value="2"/>
</dbReference>
<dbReference type="GO" id="GO:0004315">
    <property type="term" value="F:3-oxoacyl-[acyl-carrier-protein] synthase activity"/>
    <property type="evidence" value="ECO:0007669"/>
    <property type="project" value="InterPro"/>
</dbReference>
<dbReference type="Pfam" id="PF02801">
    <property type="entry name" value="Ketoacyl-synt_C"/>
    <property type="match status" value="2"/>
</dbReference>
<dbReference type="InterPro" id="IPR014031">
    <property type="entry name" value="Ketoacyl_synth_C"/>
</dbReference>
<dbReference type="PANTHER" id="PTHR43775:SF51">
    <property type="entry name" value="INACTIVE PHENOLPHTHIOCEROL SYNTHESIS POLYKETIDE SYNTHASE TYPE I PKS1-RELATED"/>
    <property type="match status" value="1"/>
</dbReference>
<dbReference type="SUPFAM" id="SSF52151">
    <property type="entry name" value="FabD/lysophospholipase-like"/>
    <property type="match status" value="1"/>
</dbReference>
<dbReference type="Pfam" id="PF00698">
    <property type="entry name" value="Acyl_transf_1"/>
    <property type="match status" value="1"/>
</dbReference>
<dbReference type="InterPro" id="IPR006162">
    <property type="entry name" value="Ppantetheine_attach_site"/>
</dbReference>
<feature type="compositionally biased region" description="Low complexity" evidence="5">
    <location>
        <begin position="969"/>
        <end position="982"/>
    </location>
</feature>
<dbReference type="SUPFAM" id="SSF55048">
    <property type="entry name" value="Probable ACP-binding domain of malonyl-CoA ACP transacylase"/>
    <property type="match status" value="1"/>
</dbReference>
<dbReference type="Pfam" id="PF00109">
    <property type="entry name" value="ketoacyl-synt"/>
    <property type="match status" value="2"/>
</dbReference>
<dbReference type="InterPro" id="IPR016036">
    <property type="entry name" value="Malonyl_transacylase_ACP-bd"/>
</dbReference>
<gene>
    <name evidence="8" type="ORF">CLV70_12044</name>
</gene>
<dbReference type="Proteomes" id="UP000239209">
    <property type="component" value="Unassembled WGS sequence"/>
</dbReference>
<feature type="domain" description="Ketosynthase family 3 (KS3)" evidence="7">
    <location>
        <begin position="110"/>
        <end position="533"/>
    </location>
</feature>
<dbReference type="SMART" id="SM00825">
    <property type="entry name" value="PKS_KS"/>
    <property type="match status" value="2"/>
</dbReference>
<dbReference type="InterPro" id="IPR050091">
    <property type="entry name" value="PKS_NRPS_Biosynth_Enz"/>
</dbReference>
<evidence type="ECO:0000313" key="8">
    <source>
        <dbReference type="EMBL" id="PRY21334.1"/>
    </source>
</evidence>
<dbReference type="SUPFAM" id="SSF47336">
    <property type="entry name" value="ACP-like"/>
    <property type="match status" value="3"/>
</dbReference>
<evidence type="ECO:0000259" key="7">
    <source>
        <dbReference type="PROSITE" id="PS52004"/>
    </source>
</evidence>
<dbReference type="Gene3D" id="3.30.70.3290">
    <property type="match status" value="1"/>
</dbReference>
<reference evidence="8 9" key="1">
    <citation type="submission" date="2018-03" db="EMBL/GenBank/DDBJ databases">
        <title>Genomic Encyclopedia of Archaeal and Bacterial Type Strains, Phase II (KMG-II): from individual species to whole genera.</title>
        <authorList>
            <person name="Goeker M."/>
        </authorList>
    </citation>
    <scope>NUCLEOTIDE SEQUENCE [LARGE SCALE GENOMIC DNA]</scope>
    <source>
        <strain evidence="8 9">DSM 45348</strain>
    </source>
</reference>
<dbReference type="SMART" id="SM01294">
    <property type="entry name" value="PKS_PP_betabranch"/>
    <property type="match status" value="1"/>
</dbReference>
<dbReference type="CDD" id="cd00833">
    <property type="entry name" value="PKS"/>
    <property type="match status" value="2"/>
</dbReference>
<feature type="domain" description="Carrier" evidence="6">
    <location>
        <begin position="1540"/>
        <end position="1620"/>
    </location>
</feature>
<dbReference type="Pfam" id="PF00550">
    <property type="entry name" value="PP-binding"/>
    <property type="match status" value="2"/>
</dbReference>
<dbReference type="InterPro" id="IPR014043">
    <property type="entry name" value="Acyl_transferase_dom"/>
</dbReference>
<dbReference type="InterPro" id="IPR001227">
    <property type="entry name" value="Ac_transferase_dom_sf"/>
</dbReference>
<dbReference type="PROSITE" id="PS00606">
    <property type="entry name" value="KS3_1"/>
    <property type="match status" value="1"/>
</dbReference>
<keyword evidence="4" id="KW-0012">Acyltransferase</keyword>
<keyword evidence="2" id="KW-0597">Phosphoprotein</keyword>
<dbReference type="InterPro" id="IPR009081">
    <property type="entry name" value="PP-bd_ACP"/>
</dbReference>
<feature type="region of interest" description="Disordered" evidence="5">
    <location>
        <begin position="962"/>
        <end position="982"/>
    </location>
</feature>
<dbReference type="Gene3D" id="3.40.47.10">
    <property type="match status" value="2"/>
</dbReference>
<dbReference type="InterPro" id="IPR014030">
    <property type="entry name" value="Ketoacyl_synth_N"/>
</dbReference>
<evidence type="ECO:0000313" key="9">
    <source>
        <dbReference type="Proteomes" id="UP000239209"/>
    </source>
</evidence>
<dbReference type="FunFam" id="3.40.47.10:FF:000019">
    <property type="entry name" value="Polyketide synthase type I"/>
    <property type="match status" value="2"/>
</dbReference>
<dbReference type="Pfam" id="PF16197">
    <property type="entry name" value="KAsynt_C_assoc"/>
    <property type="match status" value="2"/>
</dbReference>
<dbReference type="InterPro" id="IPR020806">
    <property type="entry name" value="PKS_PP-bd"/>
</dbReference>
<dbReference type="EMBL" id="PVZG01000020">
    <property type="protein sequence ID" value="PRY21334.1"/>
    <property type="molecule type" value="Genomic_DNA"/>
</dbReference>
<evidence type="ECO:0000256" key="1">
    <source>
        <dbReference type="ARBA" id="ARBA00022450"/>
    </source>
</evidence>
<dbReference type="InterPro" id="IPR016039">
    <property type="entry name" value="Thiolase-like"/>
</dbReference>
<protein>
    <submittedName>
        <fullName evidence="8">Acyl transferase domain-containing protein</fullName>
    </submittedName>
</protein>
<dbReference type="InterPro" id="IPR032821">
    <property type="entry name" value="PKS_assoc"/>
</dbReference>
<dbReference type="GO" id="GO:0004312">
    <property type="term" value="F:fatty acid synthase activity"/>
    <property type="evidence" value="ECO:0007669"/>
    <property type="project" value="TreeGrafter"/>
</dbReference>
<proteinExistence type="predicted"/>
<dbReference type="PROSITE" id="PS52004">
    <property type="entry name" value="KS3_2"/>
    <property type="match status" value="2"/>
</dbReference>
<dbReference type="GO" id="GO:0006633">
    <property type="term" value="P:fatty acid biosynthetic process"/>
    <property type="evidence" value="ECO:0007669"/>
    <property type="project" value="InterPro"/>
</dbReference>
<sequence length="1682" mass="178395">MVDDEWSTQARLERMPSAERRRFMTDVLRRHVGSESFGLTVPFRRMGISRDRAARFREELGAELGLSLPATVLFDYPHPRAMVEYLLGLLGGGADAAAPSQATPQPSAGGEPVAIVGMACRLPGGVESPADLWKLLSEGVDAVSGFPDDRGWDPGLHDTDPAASGTSITNRGGFLRDVAGFDAEFFGIAPREALAMDPQQRLLLEIAWEAIEDAGIDPAELRESDTGVFTGIAYQDYQRGLERAPKQVEGYALTGSLTSVVSGRIAYSLGLTGPALTLDTACSSSLVSTHLAAQALRRGECALALAGGATVMASPGVFVEFSRKRGLAPDGRCKSFAAAADGTGWGEGAGMLLLERLSDARRNGHRVLAVIRGSAVNQDGASNGLTAPNGPSQQRVIRRALGDAGLAPADVDAVEAHGTGTSLGDPIEAQALIATYGRDRKEPLWLGSLKSNIGHAQAAAGVAGLVKSVLALRHETLPPTLHVDAPSPHVDWSAGTVRLLTEARPWPRGETPRRIGVSAFGVSGTNAHVIVEEAPAAADPVPPAPESGVLRPFVLSARSKAALTAQADRLAAHLRAHPDLRLDDVALSLAAGRSALEHRSVVLAADRDGLLRGLEGRPAARGVAGADRRVAFLFSGQGSQRPGMGLELCERFDVFRDAFDEVCRHLDPAVRDVLSAPGGLDRTQYTQPALFAFQVAAFRLLEHWGVAPEFVAGHSIGELAAAHVAGVLSLPDAAKLVTARGRLMQALPPGGAMVAVQAREREVRRLLREGVDIAAVNGPDAVVLSGDEDAVTAVVGDLRPERSRRLDVSHAFHSARMEPMLAEFRDVAGRIEFHEPRIPFVSALTGEPVAAFDAGYWVRHARETVRFHDCVRRLHAEGVSDFVEIGPAGVLAAMAQAGLPSGSPSVVAISTRHQPEVRSMLTAVGELHVRGVEVGWRSLLPGRIVPLPTYAFQHRRFWLESDAPPAPPSAGTTATSTPETPADSVREDLLVLVLTGIAEVLGYDSVDEVPPDQAFKDLGFDSIALLMLAESLTEATGEQVPVTTLYSHPTATALAEFLGAPAATGQAPVDEAAEDGDDIAIVAMSCRYPGGIGSPEDLWRVVADGVDAISEFPADRGWDLAALYDPDPDHPHTSYSRSGGFLADVAGFDAEFFGIPPREALTMDPQQRLVLETTWEAFERAGIDPASVRGSRTGVFVGTDRNDYAELLRQQPEAVGYLTTGSMLSGRVAYTYGLEGPALSVDTACSSSLVAIHLAAQSLRRGECPLALAGGVTVMATPEPFVAFSRQRGLAADGRIKSFADSADGTSWGEGVGFLVLERASDARRNGHPIHALIRGSAINQDGASNGLTAPNGLAQQQLIRQALANAGLEPSDVDAVEAHGTGTTLGDPIEAEALLATYGQKRGTPLFLGSVKSNIGHTQAAAGVAGVIKMTQAMRHGTLPRTLHVDRPSSRVDWTAGSVELLTDSVPWPADDRPRRAGVSSFGISGTNAHLILEEPPAEEVPAPPGPTHRFQHTRFWPDDTESGPSEPDRSLADRLAAMPDEDRGRVLRNLVRTEVATVLGHAGAVPEDLTFRELGFDSLSLTTFGRRLRAATGLRLPDTLVFDFPTPMALAGHIAGEFGRRDDLAQLERSLDTLDDESRVALAGRLRTLLRRLGPDTTDDLDSVSNEEMFALLDRELGSP</sequence>
<evidence type="ECO:0000256" key="3">
    <source>
        <dbReference type="ARBA" id="ARBA00022679"/>
    </source>
</evidence>
<dbReference type="PROSITE" id="PS00012">
    <property type="entry name" value="PHOSPHOPANTETHEINE"/>
    <property type="match status" value="1"/>
</dbReference>